<feature type="domain" description="DUF2914" evidence="2">
    <location>
        <begin position="167"/>
        <end position="227"/>
    </location>
</feature>
<evidence type="ECO:0000256" key="1">
    <source>
        <dbReference type="SAM" id="Phobius"/>
    </source>
</evidence>
<keyword evidence="1" id="KW-0472">Membrane</keyword>
<dbReference type="AlphaFoldDB" id="G4SZD1"/>
<evidence type="ECO:0000313" key="4">
    <source>
        <dbReference type="Proteomes" id="UP000008315"/>
    </source>
</evidence>
<dbReference type="RefSeq" id="WP_014148062.1">
    <property type="nucleotide sequence ID" value="NC_016112.1"/>
</dbReference>
<dbReference type="KEGG" id="mah:MEALZ_1581"/>
<dbReference type="Proteomes" id="UP000008315">
    <property type="component" value="Chromosome"/>
</dbReference>
<evidence type="ECO:0000313" key="3">
    <source>
        <dbReference type="EMBL" id="CCE23268.1"/>
    </source>
</evidence>
<dbReference type="EMBL" id="FO082060">
    <property type="protein sequence ID" value="CCE23268.1"/>
    <property type="molecule type" value="Genomic_DNA"/>
</dbReference>
<keyword evidence="1" id="KW-1133">Transmembrane helix</keyword>
<organism evidence="3 4">
    <name type="scientific">Methylotuvimicrobium alcaliphilum (strain DSM 19304 / NCIMB 14124 / VKM B-2133 / 20Z)</name>
    <name type="common">Methylomicrobium alcaliphilum</name>
    <dbReference type="NCBI Taxonomy" id="1091494"/>
    <lineage>
        <taxon>Bacteria</taxon>
        <taxon>Pseudomonadati</taxon>
        <taxon>Pseudomonadota</taxon>
        <taxon>Gammaproteobacteria</taxon>
        <taxon>Methylococcales</taxon>
        <taxon>Methylococcaceae</taxon>
        <taxon>Methylotuvimicrobium</taxon>
    </lineage>
</organism>
<proteinExistence type="predicted"/>
<gene>
    <name evidence="3" type="ordered locus">MEALZ_1581</name>
</gene>
<dbReference type="STRING" id="1091494.MEALZ_1581"/>
<dbReference type="HOGENOM" id="CLU_1198637_0_0_6"/>
<sequence length="231" mass="26769">MANAKKIVIKINRSGREQSNMPRNSAPSEIVIWNVRRIVLAVIIAILFIVIPYFYLSNGLEDKVDKKNEQASSEVIEKESSLIEKKDQPISERNHRIKEVIPELTKEEAPVDRRFKTINHYKITRGLLTNAIVNKEPVKELVSPFNIGEKKSIHLYYFTELKDLKDESFFHQWIKDGVLVGKIPINPQGNRWRVSTNRVLTYTDAGHWIVQLIDKNGLIYNEIKFEVMTAD</sequence>
<keyword evidence="4" id="KW-1185">Reference proteome</keyword>
<feature type="transmembrane region" description="Helical" evidence="1">
    <location>
        <begin position="38"/>
        <end position="56"/>
    </location>
</feature>
<dbReference type="InterPro" id="IPR022606">
    <property type="entry name" value="DUF2914"/>
</dbReference>
<keyword evidence="1" id="KW-0812">Transmembrane</keyword>
<name>G4SZD1_META2</name>
<reference evidence="4" key="1">
    <citation type="journal article" date="2012" name="J. Bacteriol.">
        <title>Genome sequence of the haloalkaliphilic methanotrophic bacterium Methylomicrobium alcaliphilum 20Z.</title>
        <authorList>
            <person name="Vuilleumier S."/>
            <person name="Khmelenina V.N."/>
            <person name="Bringel F."/>
            <person name="Reshetnikov A.S."/>
            <person name="Lajus A."/>
            <person name="Mangenot S."/>
            <person name="Rouy Z."/>
            <person name="Op den Camp H.J."/>
            <person name="Jetten M.S."/>
            <person name="Dispirito A.A."/>
            <person name="Dunfield P."/>
            <person name="Klotz M.G."/>
            <person name="Semrau J.D."/>
            <person name="Stein L.Y."/>
            <person name="Barbe V."/>
            <person name="Medigue C."/>
            <person name="Trotsenko Y.A."/>
            <person name="Kalyuzhnaya M.G."/>
        </authorList>
    </citation>
    <scope>NUCLEOTIDE SEQUENCE [LARGE SCALE GENOMIC DNA]</scope>
    <source>
        <strain evidence="4">DSM 19304 / NCIMB 14124 / VKM B-2133 / 20Z</strain>
    </source>
</reference>
<accession>G4SZD1</accession>
<evidence type="ECO:0000259" key="2">
    <source>
        <dbReference type="Pfam" id="PF11141"/>
    </source>
</evidence>
<dbReference type="PATRIC" id="fig|271065.3.peg.1622"/>
<dbReference type="Pfam" id="PF11141">
    <property type="entry name" value="DUF2914"/>
    <property type="match status" value="1"/>
</dbReference>
<protein>
    <recommendedName>
        <fullName evidence="2">DUF2914 domain-containing protein</fullName>
    </recommendedName>
</protein>